<protein>
    <submittedName>
        <fullName evidence="1">Uncharacterized protein</fullName>
    </submittedName>
</protein>
<comment type="caution">
    <text evidence="1">The sequence shown here is derived from an EMBL/GenBank/DDBJ whole genome shotgun (WGS) entry which is preliminary data.</text>
</comment>
<accession>A0A371HPV6</accession>
<evidence type="ECO:0000313" key="1">
    <source>
        <dbReference type="EMBL" id="RDY04830.1"/>
    </source>
</evidence>
<keyword evidence="2" id="KW-1185">Reference proteome</keyword>
<dbReference type="EMBL" id="QJKJ01002004">
    <property type="protein sequence ID" value="RDY04830.1"/>
    <property type="molecule type" value="Genomic_DNA"/>
</dbReference>
<feature type="non-terminal residue" evidence="1">
    <location>
        <position position="1"/>
    </location>
</feature>
<evidence type="ECO:0000313" key="2">
    <source>
        <dbReference type="Proteomes" id="UP000257109"/>
    </source>
</evidence>
<dbReference type="AlphaFoldDB" id="A0A371HPV6"/>
<proteinExistence type="predicted"/>
<reference evidence="1" key="1">
    <citation type="submission" date="2018-05" db="EMBL/GenBank/DDBJ databases">
        <title>Draft genome of Mucuna pruriens seed.</title>
        <authorList>
            <person name="Nnadi N.E."/>
            <person name="Vos R."/>
            <person name="Hasami M.H."/>
            <person name="Devisetty U.K."/>
            <person name="Aguiy J.C."/>
        </authorList>
    </citation>
    <scope>NUCLEOTIDE SEQUENCE [LARGE SCALE GENOMIC DNA]</scope>
    <source>
        <strain evidence="1">JCA_2017</strain>
    </source>
</reference>
<dbReference type="Proteomes" id="UP000257109">
    <property type="component" value="Unassembled WGS sequence"/>
</dbReference>
<gene>
    <name evidence="1" type="ORF">CR513_11408</name>
</gene>
<organism evidence="1 2">
    <name type="scientific">Mucuna pruriens</name>
    <name type="common">Velvet bean</name>
    <name type="synonym">Dolichos pruriens</name>
    <dbReference type="NCBI Taxonomy" id="157652"/>
    <lineage>
        <taxon>Eukaryota</taxon>
        <taxon>Viridiplantae</taxon>
        <taxon>Streptophyta</taxon>
        <taxon>Embryophyta</taxon>
        <taxon>Tracheophyta</taxon>
        <taxon>Spermatophyta</taxon>
        <taxon>Magnoliopsida</taxon>
        <taxon>eudicotyledons</taxon>
        <taxon>Gunneridae</taxon>
        <taxon>Pentapetalae</taxon>
        <taxon>rosids</taxon>
        <taxon>fabids</taxon>
        <taxon>Fabales</taxon>
        <taxon>Fabaceae</taxon>
        <taxon>Papilionoideae</taxon>
        <taxon>50 kb inversion clade</taxon>
        <taxon>NPAAA clade</taxon>
        <taxon>indigoferoid/millettioid clade</taxon>
        <taxon>Phaseoleae</taxon>
        <taxon>Mucuna</taxon>
    </lineage>
</organism>
<sequence length="91" mass="10608">MTGKITLYTILMCPTEKVNTKGAPKLEKFIKCYLSFFEYVDIARKSVHEPKHNKLVQLIKQFQVQLCHYVNHIVDCDYHVIASYLDSGRES</sequence>
<name>A0A371HPV6_MUCPR</name>